<evidence type="ECO:0000313" key="3">
    <source>
        <dbReference type="Proteomes" id="UP000539075"/>
    </source>
</evidence>
<dbReference type="Proteomes" id="UP000539075">
    <property type="component" value="Unassembled WGS sequence"/>
</dbReference>
<comment type="caution">
    <text evidence="2">The sequence shown here is derived from an EMBL/GenBank/DDBJ whole genome shotgun (WGS) entry which is preliminary data.</text>
</comment>
<gene>
    <name evidence="2" type="ORF">HNQ38_002021</name>
</gene>
<protein>
    <submittedName>
        <fullName evidence="2">Uncharacterized protein</fullName>
    </submittedName>
</protein>
<keyword evidence="3" id="KW-1185">Reference proteome</keyword>
<sequence>MLYELNPLKNWRGWLVALILIIPFAIICTLDGPKEQAAYAEAAKKIQMERGR</sequence>
<keyword evidence="1" id="KW-0472">Membrane</keyword>
<keyword evidence="1" id="KW-1133">Transmembrane helix</keyword>
<dbReference type="RefSeq" id="WP_183719860.1">
    <property type="nucleotide sequence ID" value="NZ_JACHGO010000005.1"/>
</dbReference>
<dbReference type="EMBL" id="JACHGO010000005">
    <property type="protein sequence ID" value="MBB5143921.1"/>
    <property type="molecule type" value="Genomic_DNA"/>
</dbReference>
<keyword evidence="1" id="KW-0812">Transmembrane</keyword>
<evidence type="ECO:0000256" key="1">
    <source>
        <dbReference type="SAM" id="Phobius"/>
    </source>
</evidence>
<accession>A0A7W8C1K8</accession>
<organism evidence="2 3">
    <name type="scientific">Desulfovibrio intestinalis</name>
    <dbReference type="NCBI Taxonomy" id="58621"/>
    <lineage>
        <taxon>Bacteria</taxon>
        <taxon>Pseudomonadati</taxon>
        <taxon>Thermodesulfobacteriota</taxon>
        <taxon>Desulfovibrionia</taxon>
        <taxon>Desulfovibrionales</taxon>
        <taxon>Desulfovibrionaceae</taxon>
        <taxon>Desulfovibrio</taxon>
    </lineage>
</organism>
<feature type="transmembrane region" description="Helical" evidence="1">
    <location>
        <begin position="12"/>
        <end position="30"/>
    </location>
</feature>
<evidence type="ECO:0000313" key="2">
    <source>
        <dbReference type="EMBL" id="MBB5143921.1"/>
    </source>
</evidence>
<dbReference type="AlphaFoldDB" id="A0A7W8C1K8"/>
<proteinExistence type="predicted"/>
<name>A0A7W8C1K8_9BACT</name>
<reference evidence="2 3" key="1">
    <citation type="submission" date="2020-08" db="EMBL/GenBank/DDBJ databases">
        <title>Genomic Encyclopedia of Type Strains, Phase IV (KMG-IV): sequencing the most valuable type-strain genomes for metagenomic binning, comparative biology and taxonomic classification.</title>
        <authorList>
            <person name="Goeker M."/>
        </authorList>
    </citation>
    <scope>NUCLEOTIDE SEQUENCE [LARGE SCALE GENOMIC DNA]</scope>
    <source>
        <strain evidence="2 3">DSM 11275</strain>
    </source>
</reference>